<evidence type="ECO:0000256" key="2">
    <source>
        <dbReference type="ARBA" id="ARBA00022490"/>
    </source>
</evidence>
<reference evidence="16" key="1">
    <citation type="submission" date="2017-05" db="EMBL/GenBank/DDBJ databases">
        <authorList>
            <person name="Varghese N."/>
            <person name="Submissions S."/>
        </authorList>
    </citation>
    <scope>NUCLEOTIDE SEQUENCE</scope>
    <source>
        <strain evidence="16">Su22</strain>
    </source>
</reference>
<gene>
    <name evidence="13" type="primary">mfd</name>
    <name evidence="16" type="ORF">SAMN06296020_104106</name>
</gene>
<dbReference type="EMBL" id="FXUF01000004">
    <property type="protein sequence ID" value="SMP51547.1"/>
    <property type="molecule type" value="Genomic_DNA"/>
</dbReference>
<proteinExistence type="inferred from homology"/>
<keyword evidence="5 13" id="KW-0378">Hydrolase</keyword>
<dbReference type="SMART" id="SM00982">
    <property type="entry name" value="TRCF"/>
    <property type="match status" value="1"/>
</dbReference>
<keyword evidence="17" id="KW-1185">Reference proteome</keyword>
<evidence type="ECO:0000256" key="7">
    <source>
        <dbReference type="ARBA" id="ARBA00022840"/>
    </source>
</evidence>
<dbReference type="InterPro" id="IPR005118">
    <property type="entry name" value="TRCF_C"/>
</dbReference>
<feature type="domain" description="Helicase ATP-binding" evidence="14">
    <location>
        <begin position="658"/>
        <end position="819"/>
    </location>
</feature>
<evidence type="ECO:0000256" key="6">
    <source>
        <dbReference type="ARBA" id="ARBA00022806"/>
    </source>
</evidence>
<dbReference type="InterPro" id="IPR041471">
    <property type="entry name" value="UvrB_inter"/>
</dbReference>
<dbReference type="SUPFAM" id="SSF141259">
    <property type="entry name" value="CarD-like"/>
    <property type="match status" value="1"/>
</dbReference>
<dbReference type="SMART" id="SM00490">
    <property type="entry name" value="HELICc"/>
    <property type="match status" value="1"/>
</dbReference>
<dbReference type="SMART" id="SM01058">
    <property type="entry name" value="CarD_TRCF"/>
    <property type="match status" value="1"/>
</dbReference>
<comment type="subcellular location">
    <subcellularLocation>
        <location evidence="1 13">Cytoplasm</location>
    </subcellularLocation>
</comment>
<evidence type="ECO:0000256" key="12">
    <source>
        <dbReference type="ARBA" id="ARBA00070128"/>
    </source>
</evidence>
<keyword evidence="3 13" id="KW-0547">Nucleotide-binding</keyword>
<dbReference type="Gene3D" id="3.30.2060.10">
    <property type="entry name" value="Penicillin-binding protein 1b domain"/>
    <property type="match status" value="1"/>
</dbReference>
<evidence type="ECO:0000259" key="15">
    <source>
        <dbReference type="PROSITE" id="PS51194"/>
    </source>
</evidence>
<keyword evidence="6" id="KW-0347">Helicase</keyword>
<dbReference type="GO" id="GO:0005737">
    <property type="term" value="C:cytoplasm"/>
    <property type="evidence" value="ECO:0007669"/>
    <property type="project" value="UniProtKB-SubCell"/>
</dbReference>
<sequence>MNLSASVALQPLQQSREFVQLTDALRTKEHTLGVYGLVDSQKSHLAAALQHHRGRQLLLITETEVQARQLAEDLSFYLGAQAHLFPSRQPVLYETEASSVSTGDERLKTLAFLAAEQPAVITASMDALFVKLPPPALFRRLQLTFRVGETIPRETMLQMLVAQGYQRADQVEEKGQFSIRGDIIDLFSPVETAPCRIELFDEEVDSIRYFDLATQQSIDKISAITISPATEWILEEKDRRRMVDVLKRMKNQSRPGSGDASGCEPPERCAHLTVRLEENRVPHDMEGLQDLAYEKAASLLDYLMPDSLVLLDEPQRLRSRAEGAMDEWKEHFTVLLERQQVLPIQAHCLFTYSELVVKIREKTVVTLHLLPRSEKEFPAQTVVNFVTRSVPSFQGKMNWLFDELRNLVKKQYRLVLLAATKEKALKLTDALREAGLPVQYLAGGDAGNTGGGAGDSAAITSETLPPGKVTILPGSVHRGFEYVGCQYLLLSDYELYGAHKKKTTRPRRRDGRAIQSFVELKPGSFVVHENHGIGRYEGIESLTVDGITRDYLKISYAGADHLYVPTDQMDMIQKYIGAEDKTPRMNRLGGTDWAKTKSRVKKAIEDMADDLLELYAKRNRQKGYVFSLDTELQQQFEYLFPYEETPDQLKAIEEVKADMEAERPMDRLLCGDVGYGKTEVALRAAFKCAADSKQCAVLVPTTILAQQHFNTFRERFSPFPVRVEMLSRFRTPTQIQKIMKDIKNGLVDVVIGTHRLLSKDVAFKDLGLLIVDEEQRFGVKHKERLKQLKANVDVLTLTATPIPRTLHMAMSGIRDMSVIEDPPEERFPVQTYVVAWNPSLVADAILRETSRGGQVYYLYNRVEGIYTIANQLADRFPELRIGVGHGQMNETELEKVMLDYYEGHYDVLVCTTIIENGLDIPNANTILVHDADQLGLSQLYQLRGRVGRSTRQGYAYLMFQRDKILSEVAEKRLKAIKEFTEFGSGFKIAMRDLEIRGAGNLLGGEQHGHMAAIGYDLYVKLLEETMQKTRGETVEAEPEVTIELNVDAYIPKEYIGNAGHKIDIYKKIAAIRSIEDRYEVENEIEDRFGDIPGIVRNLVTVSALKAMALKAGISHISQKDDTIRIQFGSGLRLNPEALARVIHDFGRRIQFNAGQQPYFTYKAAVIRDASQLLRELTAIVEILSGDAAA</sequence>
<evidence type="ECO:0000256" key="8">
    <source>
        <dbReference type="ARBA" id="ARBA00023125"/>
    </source>
</evidence>
<dbReference type="Gene3D" id="3.40.50.300">
    <property type="entry name" value="P-loop containing nucleotide triphosphate hydrolases"/>
    <property type="match status" value="2"/>
</dbReference>
<dbReference type="SUPFAM" id="SSF143517">
    <property type="entry name" value="TRCF domain-like"/>
    <property type="match status" value="1"/>
</dbReference>
<dbReference type="Gene3D" id="3.90.1150.50">
    <property type="entry name" value="Transcription-repair-coupling factor, D7 domain"/>
    <property type="match status" value="1"/>
</dbReference>
<dbReference type="PANTHER" id="PTHR47964">
    <property type="entry name" value="ATP-DEPENDENT DNA HELICASE HOMOLOG RECG, CHLOROPLASTIC"/>
    <property type="match status" value="1"/>
</dbReference>
<evidence type="ECO:0000256" key="4">
    <source>
        <dbReference type="ARBA" id="ARBA00022763"/>
    </source>
</evidence>
<dbReference type="InterPro" id="IPR011545">
    <property type="entry name" value="DEAD/DEAH_box_helicase_dom"/>
</dbReference>
<evidence type="ECO:0000256" key="1">
    <source>
        <dbReference type="ARBA" id="ARBA00004496"/>
    </source>
</evidence>
<dbReference type="NCBIfam" id="TIGR00580">
    <property type="entry name" value="mfd"/>
    <property type="match status" value="1"/>
</dbReference>
<dbReference type="GO" id="GO:0003678">
    <property type="term" value="F:DNA helicase activity"/>
    <property type="evidence" value="ECO:0007669"/>
    <property type="project" value="TreeGrafter"/>
</dbReference>
<dbReference type="AlphaFoldDB" id="A0AA46AIK5"/>
<dbReference type="RefSeq" id="WP_283408782.1">
    <property type="nucleotide sequence ID" value="NZ_FXUF01000004.1"/>
</dbReference>
<organism evidence="16 17">
    <name type="scientific">Anoxynatronum buryatiense</name>
    <dbReference type="NCBI Taxonomy" id="489973"/>
    <lineage>
        <taxon>Bacteria</taxon>
        <taxon>Bacillati</taxon>
        <taxon>Bacillota</taxon>
        <taxon>Clostridia</taxon>
        <taxon>Eubacteriales</taxon>
        <taxon>Clostridiaceae</taxon>
        <taxon>Anoxynatronum</taxon>
    </lineage>
</organism>
<dbReference type="Pfam" id="PF17757">
    <property type="entry name" value="UvrB_inter"/>
    <property type="match status" value="1"/>
</dbReference>
<evidence type="ECO:0000259" key="14">
    <source>
        <dbReference type="PROSITE" id="PS51192"/>
    </source>
</evidence>
<name>A0AA46AIK5_9CLOT</name>
<accession>A0AA46AIK5</accession>
<dbReference type="InterPro" id="IPR037235">
    <property type="entry name" value="TRCF-like_C_D7"/>
</dbReference>
<dbReference type="InterPro" id="IPR036101">
    <property type="entry name" value="CarD-like/TRCF_RID_sf"/>
</dbReference>
<evidence type="ECO:0000256" key="10">
    <source>
        <dbReference type="ARBA" id="ARBA00061104"/>
    </source>
</evidence>
<dbReference type="Gene3D" id="2.40.10.170">
    <property type="match status" value="1"/>
</dbReference>
<dbReference type="Gene3D" id="3.40.50.11180">
    <property type="match status" value="1"/>
</dbReference>
<protein>
    <recommendedName>
        <fullName evidence="12 13">Transcription-repair-coupling factor</fullName>
        <shortName evidence="13">TRCF</shortName>
        <ecNumber evidence="13">3.6.4.-</ecNumber>
    </recommendedName>
</protein>
<evidence type="ECO:0000256" key="11">
    <source>
        <dbReference type="ARBA" id="ARBA00061399"/>
    </source>
</evidence>
<dbReference type="Pfam" id="PF03461">
    <property type="entry name" value="TRCF"/>
    <property type="match status" value="1"/>
</dbReference>
<keyword evidence="4 13" id="KW-0227">DNA damage</keyword>
<dbReference type="PROSITE" id="PS51192">
    <property type="entry name" value="HELICASE_ATP_BIND_1"/>
    <property type="match status" value="1"/>
</dbReference>
<dbReference type="PROSITE" id="PS51194">
    <property type="entry name" value="HELICASE_CTER"/>
    <property type="match status" value="1"/>
</dbReference>
<evidence type="ECO:0000313" key="16">
    <source>
        <dbReference type="EMBL" id="SMP51547.1"/>
    </source>
</evidence>
<dbReference type="InterPro" id="IPR047112">
    <property type="entry name" value="RecG/Mfd"/>
</dbReference>
<keyword evidence="9 13" id="KW-0234">DNA repair</keyword>
<dbReference type="Pfam" id="PF00270">
    <property type="entry name" value="DEAD"/>
    <property type="match status" value="1"/>
</dbReference>
<dbReference type="GO" id="GO:0016787">
    <property type="term" value="F:hydrolase activity"/>
    <property type="evidence" value="ECO:0007669"/>
    <property type="project" value="UniProtKB-KW"/>
</dbReference>
<dbReference type="InterPro" id="IPR003711">
    <property type="entry name" value="CarD-like/TRCF_RID"/>
</dbReference>
<feature type="domain" description="Helicase C-terminal" evidence="15">
    <location>
        <begin position="840"/>
        <end position="994"/>
    </location>
</feature>
<evidence type="ECO:0000256" key="13">
    <source>
        <dbReference type="HAMAP-Rule" id="MF_00969"/>
    </source>
</evidence>
<evidence type="ECO:0000313" key="17">
    <source>
        <dbReference type="Proteomes" id="UP001158066"/>
    </source>
</evidence>
<dbReference type="Proteomes" id="UP001158066">
    <property type="component" value="Unassembled WGS sequence"/>
</dbReference>
<dbReference type="HAMAP" id="MF_00969">
    <property type="entry name" value="TRCF"/>
    <property type="match status" value="1"/>
</dbReference>
<keyword evidence="8 13" id="KW-0238">DNA-binding</keyword>
<dbReference type="Pfam" id="PF00271">
    <property type="entry name" value="Helicase_C"/>
    <property type="match status" value="1"/>
</dbReference>
<comment type="similarity">
    <text evidence="11 13">In the C-terminal section; belongs to the helicase family. RecG subfamily.</text>
</comment>
<evidence type="ECO:0000256" key="5">
    <source>
        <dbReference type="ARBA" id="ARBA00022801"/>
    </source>
</evidence>
<dbReference type="InterPro" id="IPR027417">
    <property type="entry name" value="P-loop_NTPase"/>
</dbReference>
<dbReference type="SMART" id="SM00487">
    <property type="entry name" value="DEXDc"/>
    <property type="match status" value="1"/>
</dbReference>
<dbReference type="CDD" id="cd17991">
    <property type="entry name" value="DEXHc_TRCF"/>
    <property type="match status" value="1"/>
</dbReference>
<dbReference type="PANTHER" id="PTHR47964:SF1">
    <property type="entry name" value="ATP-DEPENDENT DNA HELICASE HOMOLOG RECG, CHLOROPLASTIC"/>
    <property type="match status" value="1"/>
</dbReference>
<dbReference type="GO" id="GO:0006355">
    <property type="term" value="P:regulation of DNA-templated transcription"/>
    <property type="evidence" value="ECO:0007669"/>
    <property type="project" value="UniProtKB-UniRule"/>
</dbReference>
<comment type="function">
    <text evidence="13">Couples transcription and DNA repair by recognizing RNA polymerase (RNAP) stalled at DNA lesions. Mediates ATP-dependent release of RNAP and its truncated transcript from the DNA, and recruitment of nucleotide excision repair machinery to the damaged site.</text>
</comment>
<dbReference type="InterPro" id="IPR014001">
    <property type="entry name" value="Helicase_ATP-bd"/>
</dbReference>
<comment type="similarity">
    <text evidence="10 13">In the N-terminal section; belongs to the UvrB family.</text>
</comment>
<dbReference type="InterPro" id="IPR004576">
    <property type="entry name" value="Mfd"/>
</dbReference>
<keyword evidence="2 13" id="KW-0963">Cytoplasm</keyword>
<dbReference type="SUPFAM" id="SSF52540">
    <property type="entry name" value="P-loop containing nucleoside triphosphate hydrolases"/>
    <property type="match status" value="4"/>
</dbReference>
<keyword evidence="7 13" id="KW-0067">ATP-binding</keyword>
<evidence type="ECO:0000256" key="3">
    <source>
        <dbReference type="ARBA" id="ARBA00022741"/>
    </source>
</evidence>
<dbReference type="EC" id="3.6.4.-" evidence="13"/>
<comment type="caution">
    <text evidence="16">The sequence shown here is derived from an EMBL/GenBank/DDBJ whole genome shotgun (WGS) entry which is preliminary data.</text>
</comment>
<dbReference type="Pfam" id="PF02559">
    <property type="entry name" value="CarD_TRCF_RID"/>
    <property type="match status" value="1"/>
</dbReference>
<dbReference type="InterPro" id="IPR001650">
    <property type="entry name" value="Helicase_C-like"/>
</dbReference>
<evidence type="ECO:0000256" key="9">
    <source>
        <dbReference type="ARBA" id="ARBA00023204"/>
    </source>
</evidence>
<dbReference type="GO" id="GO:0005524">
    <property type="term" value="F:ATP binding"/>
    <property type="evidence" value="ECO:0007669"/>
    <property type="project" value="UniProtKB-UniRule"/>
</dbReference>
<dbReference type="GO" id="GO:0000716">
    <property type="term" value="P:transcription-coupled nucleotide-excision repair, DNA damage recognition"/>
    <property type="evidence" value="ECO:0007669"/>
    <property type="project" value="UniProtKB-UniRule"/>
</dbReference>
<dbReference type="GO" id="GO:0003684">
    <property type="term" value="F:damaged DNA binding"/>
    <property type="evidence" value="ECO:0007669"/>
    <property type="project" value="InterPro"/>
</dbReference>
<dbReference type="FunFam" id="3.40.50.300:FF:000546">
    <property type="entry name" value="Transcription-repair-coupling factor"/>
    <property type="match status" value="1"/>
</dbReference>